<dbReference type="EMBL" id="JBHUKR010000007">
    <property type="protein sequence ID" value="MFD2418172.1"/>
    <property type="molecule type" value="Genomic_DNA"/>
</dbReference>
<evidence type="ECO:0000313" key="4">
    <source>
        <dbReference type="EMBL" id="MFD2418172.1"/>
    </source>
</evidence>
<feature type="region of interest" description="Disordered" evidence="1">
    <location>
        <begin position="129"/>
        <end position="166"/>
    </location>
</feature>
<feature type="compositionally biased region" description="Pro residues" evidence="1">
    <location>
        <begin position="132"/>
        <end position="142"/>
    </location>
</feature>
<keyword evidence="2" id="KW-1133">Transmembrane helix</keyword>
<dbReference type="RefSeq" id="WP_378266126.1">
    <property type="nucleotide sequence ID" value="NZ_JBHUKR010000007.1"/>
</dbReference>
<keyword evidence="2" id="KW-0812">Transmembrane</keyword>
<keyword evidence="2" id="KW-0472">Membrane</keyword>
<evidence type="ECO:0000256" key="1">
    <source>
        <dbReference type="SAM" id="MobiDB-lite"/>
    </source>
</evidence>
<proteinExistence type="predicted"/>
<dbReference type="Proteomes" id="UP001597417">
    <property type="component" value="Unassembled WGS sequence"/>
</dbReference>
<feature type="signal peptide" evidence="3">
    <location>
        <begin position="1"/>
        <end position="22"/>
    </location>
</feature>
<name>A0ABW5FWG8_9PSEU</name>
<evidence type="ECO:0000256" key="2">
    <source>
        <dbReference type="SAM" id="Phobius"/>
    </source>
</evidence>
<sequence length="267" mass="26731">MATGTAALAFGLPLAIVPPANAAQTRVLDSCVATVTDGGQLALNPAAVTEPIVTALTPLDPLHVLVPAFRGIWAQQQPILLPGGQAVITGDQIATGVLGRLQGIPLLSPVLDALAGPLRDELRSTCSITVTPAPPTGPPAGAPPAGSAPAPGAPAAAPTSRQPVSADAPGVAATLLPGYVLSSVPGVPGEGGLPPDGVAFNYDNAAVPQPDAQRLALANSPGTAVALPREASVTSPWRPAVLAALVLTLVGTQLLRVWLLRRQRNHP</sequence>
<keyword evidence="5" id="KW-1185">Reference proteome</keyword>
<keyword evidence="3" id="KW-0732">Signal</keyword>
<accession>A0ABW5FWG8</accession>
<comment type="caution">
    <text evidence="4">The sequence shown here is derived from an EMBL/GenBank/DDBJ whole genome shotgun (WGS) entry which is preliminary data.</text>
</comment>
<gene>
    <name evidence="4" type="ORF">ACFSXZ_17755</name>
</gene>
<evidence type="ECO:0000313" key="5">
    <source>
        <dbReference type="Proteomes" id="UP001597417"/>
    </source>
</evidence>
<feature type="compositionally biased region" description="Low complexity" evidence="1">
    <location>
        <begin position="143"/>
        <end position="160"/>
    </location>
</feature>
<evidence type="ECO:0000256" key="3">
    <source>
        <dbReference type="SAM" id="SignalP"/>
    </source>
</evidence>
<feature type="transmembrane region" description="Helical" evidence="2">
    <location>
        <begin position="237"/>
        <end position="259"/>
    </location>
</feature>
<organism evidence="4 5">
    <name type="scientific">Amycolatopsis pigmentata</name>
    <dbReference type="NCBI Taxonomy" id="450801"/>
    <lineage>
        <taxon>Bacteria</taxon>
        <taxon>Bacillati</taxon>
        <taxon>Actinomycetota</taxon>
        <taxon>Actinomycetes</taxon>
        <taxon>Pseudonocardiales</taxon>
        <taxon>Pseudonocardiaceae</taxon>
        <taxon>Amycolatopsis</taxon>
    </lineage>
</organism>
<feature type="chain" id="PRO_5046833793" evidence="3">
    <location>
        <begin position="23"/>
        <end position="267"/>
    </location>
</feature>
<protein>
    <submittedName>
        <fullName evidence="4">Uncharacterized protein</fullName>
    </submittedName>
</protein>
<reference evidence="5" key="1">
    <citation type="journal article" date="2019" name="Int. J. Syst. Evol. Microbiol.">
        <title>The Global Catalogue of Microorganisms (GCM) 10K type strain sequencing project: providing services to taxonomists for standard genome sequencing and annotation.</title>
        <authorList>
            <consortium name="The Broad Institute Genomics Platform"/>
            <consortium name="The Broad Institute Genome Sequencing Center for Infectious Disease"/>
            <person name="Wu L."/>
            <person name="Ma J."/>
        </authorList>
    </citation>
    <scope>NUCLEOTIDE SEQUENCE [LARGE SCALE GENOMIC DNA]</scope>
    <source>
        <strain evidence="5">CGMCC 4.7645</strain>
    </source>
</reference>